<accession>A0A9Q0CKQ8</accession>
<protein>
    <submittedName>
        <fullName evidence="2">Uncharacterized protein</fullName>
    </submittedName>
</protein>
<dbReference type="AlphaFoldDB" id="A0A9Q0CKQ8"/>
<name>A0A9Q0CKQ8_9POAL</name>
<feature type="compositionally biased region" description="Low complexity" evidence="1">
    <location>
        <begin position="124"/>
        <end position="138"/>
    </location>
</feature>
<dbReference type="Proteomes" id="UP001151287">
    <property type="component" value="Unassembled WGS sequence"/>
</dbReference>
<keyword evidence="3" id="KW-1185">Reference proteome</keyword>
<dbReference type="EMBL" id="JAMQYH010000003">
    <property type="protein sequence ID" value="KAJ1695628.1"/>
    <property type="molecule type" value="Genomic_DNA"/>
</dbReference>
<sequence>MEIEDDLFFAELSEQIALLIMDEEDEFPLQCQPLPVQGFNHVPQAMVPPLYTYYDMAYTGESKGTGVFIPRFTAPRRKHRAGRSGSNNASTHKNNANSQKRQEKKRVPVSNSTSIAGKKEKPRSLSSQSQFVSSVGSS</sequence>
<feature type="region of interest" description="Disordered" evidence="1">
    <location>
        <begin position="70"/>
        <end position="138"/>
    </location>
</feature>
<evidence type="ECO:0000313" key="2">
    <source>
        <dbReference type="EMBL" id="KAJ1695628.1"/>
    </source>
</evidence>
<evidence type="ECO:0000313" key="3">
    <source>
        <dbReference type="Proteomes" id="UP001151287"/>
    </source>
</evidence>
<organism evidence="2 3">
    <name type="scientific">Rhynchospora breviuscula</name>
    <dbReference type="NCBI Taxonomy" id="2022672"/>
    <lineage>
        <taxon>Eukaryota</taxon>
        <taxon>Viridiplantae</taxon>
        <taxon>Streptophyta</taxon>
        <taxon>Embryophyta</taxon>
        <taxon>Tracheophyta</taxon>
        <taxon>Spermatophyta</taxon>
        <taxon>Magnoliopsida</taxon>
        <taxon>Liliopsida</taxon>
        <taxon>Poales</taxon>
        <taxon>Cyperaceae</taxon>
        <taxon>Cyperoideae</taxon>
        <taxon>Rhynchosporeae</taxon>
        <taxon>Rhynchospora</taxon>
    </lineage>
</organism>
<gene>
    <name evidence="2" type="ORF">LUZ63_012326</name>
</gene>
<comment type="caution">
    <text evidence="2">The sequence shown here is derived from an EMBL/GenBank/DDBJ whole genome shotgun (WGS) entry which is preliminary data.</text>
</comment>
<dbReference type="PANTHER" id="PTHR34956">
    <property type="entry name" value="OS05G0397300 PROTEIN"/>
    <property type="match status" value="1"/>
</dbReference>
<dbReference type="OrthoDB" id="1081388at2759"/>
<reference evidence="2" key="1">
    <citation type="journal article" date="2022" name="Cell">
        <title>Repeat-based holocentromeres influence genome architecture and karyotype evolution.</title>
        <authorList>
            <person name="Hofstatter P.G."/>
            <person name="Thangavel G."/>
            <person name="Lux T."/>
            <person name="Neumann P."/>
            <person name="Vondrak T."/>
            <person name="Novak P."/>
            <person name="Zhang M."/>
            <person name="Costa L."/>
            <person name="Castellani M."/>
            <person name="Scott A."/>
            <person name="Toegelov H."/>
            <person name="Fuchs J."/>
            <person name="Mata-Sucre Y."/>
            <person name="Dias Y."/>
            <person name="Vanzela A.L.L."/>
            <person name="Huettel B."/>
            <person name="Almeida C.C.S."/>
            <person name="Simkova H."/>
            <person name="Souza G."/>
            <person name="Pedrosa-Harand A."/>
            <person name="Macas J."/>
            <person name="Mayer K.F.X."/>
            <person name="Houben A."/>
            <person name="Marques A."/>
        </authorList>
    </citation>
    <scope>NUCLEOTIDE SEQUENCE</scope>
    <source>
        <strain evidence="2">RhyBre1mFocal</strain>
    </source>
</reference>
<proteinExistence type="predicted"/>
<evidence type="ECO:0000256" key="1">
    <source>
        <dbReference type="SAM" id="MobiDB-lite"/>
    </source>
</evidence>
<dbReference type="PANTHER" id="PTHR34956:SF2">
    <property type="entry name" value="OS05G0397300 PROTEIN"/>
    <property type="match status" value="1"/>
</dbReference>
<feature type="compositionally biased region" description="Polar residues" evidence="1">
    <location>
        <begin position="84"/>
        <end position="99"/>
    </location>
</feature>